<dbReference type="EMBL" id="AFBN01000011">
    <property type="protein sequence ID" value="EGF59250.1"/>
    <property type="molecule type" value="Genomic_DNA"/>
</dbReference>
<evidence type="ECO:0000313" key="3">
    <source>
        <dbReference type="Proteomes" id="UP000003416"/>
    </source>
</evidence>
<dbReference type="Proteomes" id="UP000003416">
    <property type="component" value="Unassembled WGS sequence"/>
</dbReference>
<dbReference type="STRING" id="763034.HMPREF9446_00621"/>
<dbReference type="GeneID" id="86048402"/>
<evidence type="ECO:0000313" key="2">
    <source>
        <dbReference type="EMBL" id="EGF59250.1"/>
    </source>
</evidence>
<protein>
    <recommendedName>
        <fullName evidence="4">Calcium-binding protein P</fullName>
    </recommendedName>
</protein>
<name>F3PPI0_9BACE</name>
<comment type="caution">
    <text evidence="2">The sequence shown here is derived from an EMBL/GenBank/DDBJ whole genome shotgun (WGS) entry which is preliminary data.</text>
</comment>
<keyword evidence="1" id="KW-0732">Signal</keyword>
<dbReference type="RefSeq" id="WP_009123879.1">
    <property type="nucleotide sequence ID" value="NZ_GL882612.1"/>
</dbReference>
<organism evidence="2 3">
    <name type="scientific">Bacteroides fluxus YIT 12057</name>
    <dbReference type="NCBI Taxonomy" id="763034"/>
    <lineage>
        <taxon>Bacteria</taxon>
        <taxon>Pseudomonadati</taxon>
        <taxon>Bacteroidota</taxon>
        <taxon>Bacteroidia</taxon>
        <taxon>Bacteroidales</taxon>
        <taxon>Bacteroidaceae</taxon>
        <taxon>Bacteroides</taxon>
    </lineage>
</organism>
<reference evidence="2 3" key="1">
    <citation type="submission" date="2011-02" db="EMBL/GenBank/DDBJ databases">
        <authorList>
            <person name="Weinstock G."/>
            <person name="Sodergren E."/>
            <person name="Clifton S."/>
            <person name="Fulton L."/>
            <person name="Fulton B."/>
            <person name="Courtney L."/>
            <person name="Fronick C."/>
            <person name="Harrison M."/>
            <person name="Strong C."/>
            <person name="Farmer C."/>
            <person name="Delahaunty K."/>
            <person name="Markovic C."/>
            <person name="Hall O."/>
            <person name="Minx P."/>
            <person name="Tomlinson C."/>
            <person name="Mitreva M."/>
            <person name="Hou S."/>
            <person name="Chen J."/>
            <person name="Wollam A."/>
            <person name="Pepin K.H."/>
            <person name="Johnson M."/>
            <person name="Bhonagiri V."/>
            <person name="Zhang X."/>
            <person name="Suruliraj S."/>
            <person name="Warren W."/>
            <person name="Chinwalla A."/>
            <person name="Mardis E.R."/>
            <person name="Wilson R.K."/>
        </authorList>
    </citation>
    <scope>NUCLEOTIDE SEQUENCE [LARGE SCALE GENOMIC DNA]</scope>
    <source>
        <strain evidence="2 3">YIT 12057</strain>
    </source>
</reference>
<gene>
    <name evidence="2" type="ORF">HMPREF9446_00621</name>
</gene>
<dbReference type="eggNOG" id="ENOG5033E9V">
    <property type="taxonomic scope" value="Bacteria"/>
</dbReference>
<dbReference type="AlphaFoldDB" id="F3PPI0"/>
<feature type="signal peptide" evidence="1">
    <location>
        <begin position="1"/>
        <end position="21"/>
    </location>
</feature>
<sequence>MKSLIRLIISGALLCPIISIAISCSEEADCSMATRAMLQCTLYTIDPVTQMVENDTLDSLTVTAYGTDSIIINNQKKVHDISLPLRYTADSTKLVFRYSKVTADTIVIHHTNTPYFLSMDCGYQMKQAVTDIRYTRRNLDSIYVSNKEAGIYGRENFKLFY</sequence>
<dbReference type="InterPro" id="IPR045607">
    <property type="entry name" value="DUF6452"/>
</dbReference>
<dbReference type="Pfam" id="PF20050">
    <property type="entry name" value="DUF6452"/>
    <property type="match status" value="1"/>
</dbReference>
<proteinExistence type="predicted"/>
<keyword evidence="3" id="KW-1185">Reference proteome</keyword>
<dbReference type="HOGENOM" id="CLU_1607546_0_0_10"/>
<evidence type="ECO:0008006" key="4">
    <source>
        <dbReference type="Google" id="ProtNLM"/>
    </source>
</evidence>
<dbReference type="PROSITE" id="PS51257">
    <property type="entry name" value="PROKAR_LIPOPROTEIN"/>
    <property type="match status" value="1"/>
</dbReference>
<feature type="chain" id="PRO_5003305759" description="Calcium-binding protein P" evidence="1">
    <location>
        <begin position="22"/>
        <end position="161"/>
    </location>
</feature>
<evidence type="ECO:0000256" key="1">
    <source>
        <dbReference type="SAM" id="SignalP"/>
    </source>
</evidence>
<accession>F3PPI0</accession>